<dbReference type="InterPro" id="IPR011146">
    <property type="entry name" value="HIT-like"/>
</dbReference>
<dbReference type="InterPro" id="IPR001310">
    <property type="entry name" value="Histidine_triad_HIT"/>
</dbReference>
<protein>
    <recommendedName>
        <fullName evidence="5">HIT domain-containing protein</fullName>
    </recommendedName>
</protein>
<keyword evidence="7" id="KW-1185">Reference proteome</keyword>
<evidence type="ECO:0000256" key="3">
    <source>
        <dbReference type="PROSITE-ProRule" id="PRU00464"/>
    </source>
</evidence>
<sequence length="183" mass="19802">MAVKRQADPLGGGEEHNGQVPTAGPRIVRKSGTPLMHADDCVFCQIVRGQLPASYAYADDDVVAFMDLHPVTPGHLLVVPREHASGLVDLDEATGLRVWLVAHRLARALRHTKLRCEGVNLFLADGAVAFQQVFHTHLHVVPRFGGDGVRIDAQPRQTQRSDLDSAAAAVRAGLRRLAVAESD</sequence>
<dbReference type="InterPro" id="IPR036265">
    <property type="entry name" value="HIT-like_sf"/>
</dbReference>
<dbReference type="PRINTS" id="PR00332">
    <property type="entry name" value="HISTRIAD"/>
</dbReference>
<name>A0A8J3VNU4_9ACTN</name>
<comment type="caution">
    <text evidence="6">The sequence shown here is derived from an EMBL/GenBank/DDBJ whole genome shotgun (WGS) entry which is preliminary data.</text>
</comment>
<feature type="region of interest" description="Disordered" evidence="4">
    <location>
        <begin position="1"/>
        <end position="29"/>
    </location>
</feature>
<dbReference type="Gene3D" id="3.30.428.10">
    <property type="entry name" value="HIT-like"/>
    <property type="match status" value="1"/>
</dbReference>
<reference evidence="6" key="1">
    <citation type="submission" date="2021-01" db="EMBL/GenBank/DDBJ databases">
        <title>Whole genome shotgun sequence of Rugosimonospora africana NBRC 104875.</title>
        <authorList>
            <person name="Komaki H."/>
            <person name="Tamura T."/>
        </authorList>
    </citation>
    <scope>NUCLEOTIDE SEQUENCE</scope>
    <source>
        <strain evidence="6">NBRC 104875</strain>
    </source>
</reference>
<dbReference type="InterPro" id="IPR019808">
    <property type="entry name" value="Histidine_triad_CS"/>
</dbReference>
<evidence type="ECO:0000313" key="7">
    <source>
        <dbReference type="Proteomes" id="UP000642748"/>
    </source>
</evidence>
<evidence type="ECO:0000256" key="2">
    <source>
        <dbReference type="PIRSR" id="PIRSR601310-3"/>
    </source>
</evidence>
<dbReference type="EMBL" id="BONZ01000009">
    <property type="protein sequence ID" value="GIH12686.1"/>
    <property type="molecule type" value="Genomic_DNA"/>
</dbReference>
<dbReference type="PANTHER" id="PTHR46648:SF1">
    <property type="entry name" value="ADENOSINE 5'-MONOPHOSPHORAMIDASE HNT1"/>
    <property type="match status" value="1"/>
</dbReference>
<feature type="short sequence motif" description="Histidine triad motif" evidence="2 3">
    <location>
        <begin position="135"/>
        <end position="139"/>
    </location>
</feature>
<evidence type="ECO:0000259" key="5">
    <source>
        <dbReference type="PROSITE" id="PS51084"/>
    </source>
</evidence>
<dbReference type="SUPFAM" id="SSF54197">
    <property type="entry name" value="HIT-like"/>
    <property type="match status" value="1"/>
</dbReference>
<proteinExistence type="predicted"/>
<evidence type="ECO:0000313" key="6">
    <source>
        <dbReference type="EMBL" id="GIH12686.1"/>
    </source>
</evidence>
<dbReference type="Proteomes" id="UP000642748">
    <property type="component" value="Unassembled WGS sequence"/>
</dbReference>
<gene>
    <name evidence="6" type="ORF">Raf01_08580</name>
</gene>
<dbReference type="Pfam" id="PF01230">
    <property type="entry name" value="HIT"/>
    <property type="match status" value="1"/>
</dbReference>
<evidence type="ECO:0000256" key="1">
    <source>
        <dbReference type="PIRSR" id="PIRSR601310-1"/>
    </source>
</evidence>
<dbReference type="AlphaFoldDB" id="A0A8J3VNU4"/>
<dbReference type="PROSITE" id="PS51084">
    <property type="entry name" value="HIT_2"/>
    <property type="match status" value="1"/>
</dbReference>
<evidence type="ECO:0000256" key="4">
    <source>
        <dbReference type="SAM" id="MobiDB-lite"/>
    </source>
</evidence>
<feature type="domain" description="HIT" evidence="5">
    <location>
        <begin position="42"/>
        <end position="150"/>
    </location>
</feature>
<dbReference type="GO" id="GO:0003824">
    <property type="term" value="F:catalytic activity"/>
    <property type="evidence" value="ECO:0007669"/>
    <property type="project" value="InterPro"/>
</dbReference>
<accession>A0A8J3VNU4</accession>
<dbReference type="GO" id="GO:0009117">
    <property type="term" value="P:nucleotide metabolic process"/>
    <property type="evidence" value="ECO:0007669"/>
    <property type="project" value="TreeGrafter"/>
</dbReference>
<dbReference type="PROSITE" id="PS00892">
    <property type="entry name" value="HIT_1"/>
    <property type="match status" value="1"/>
</dbReference>
<organism evidence="6 7">
    <name type="scientific">Rugosimonospora africana</name>
    <dbReference type="NCBI Taxonomy" id="556532"/>
    <lineage>
        <taxon>Bacteria</taxon>
        <taxon>Bacillati</taxon>
        <taxon>Actinomycetota</taxon>
        <taxon>Actinomycetes</taxon>
        <taxon>Micromonosporales</taxon>
        <taxon>Micromonosporaceae</taxon>
        <taxon>Rugosimonospora</taxon>
    </lineage>
</organism>
<dbReference type="PANTHER" id="PTHR46648">
    <property type="entry name" value="HIT FAMILY PROTEIN 1"/>
    <property type="match status" value="1"/>
</dbReference>
<feature type="active site" description="Tele-AMP-histidine intermediate" evidence="1">
    <location>
        <position position="137"/>
    </location>
</feature>